<evidence type="ECO:0000313" key="1">
    <source>
        <dbReference type="EMBL" id="KIM79269.1"/>
    </source>
</evidence>
<reference evidence="2" key="3">
    <citation type="submission" date="2015-02" db="EMBL/GenBank/DDBJ databases">
        <title>Evolutionary Origins and Diversification of the Mycorrhizal Mutualists.</title>
        <authorList>
            <consortium name="DOE Joint Genome Institute"/>
            <consortium name="Mycorrhizal Genomics Consortium"/>
            <person name="Kohler A."/>
            <person name="Kuo A."/>
            <person name="Nagy L.G."/>
            <person name="Floudas D."/>
            <person name="Copeland A."/>
            <person name="Barry K.W."/>
            <person name="Cichocki N."/>
            <person name="Veneault-Fourrey C."/>
            <person name="LaButti K."/>
            <person name="Lindquist E.A."/>
            <person name="Lipzen A."/>
            <person name="Lundell T."/>
            <person name="Morin E."/>
            <person name="Murat C."/>
            <person name="Riley R."/>
            <person name="Ohm R."/>
            <person name="Sun H."/>
            <person name="Tunlid A."/>
            <person name="Henrissat B."/>
            <person name="Grigoriev I.V."/>
            <person name="Hibbett D.S."/>
            <person name="Martin F."/>
        </authorList>
    </citation>
    <scope>NUCLEOTIDE SEQUENCE</scope>
    <source>
        <strain evidence="2 3">F 1598</strain>
    </source>
</reference>
<dbReference type="EMBL" id="KN833010">
    <property type="protein sequence ID" value="KIM79269.1"/>
    <property type="molecule type" value="Genomic_DNA"/>
</dbReference>
<evidence type="ECO:0000313" key="2">
    <source>
        <dbReference type="EMBL" id="KIM79272.1"/>
    </source>
</evidence>
<dbReference type="Proteomes" id="UP000054166">
    <property type="component" value="Unassembled WGS sequence"/>
</dbReference>
<proteinExistence type="predicted"/>
<dbReference type="EMBL" id="KN833010">
    <property type="protein sequence ID" value="KIM79272.1"/>
    <property type="molecule type" value="Genomic_DNA"/>
</dbReference>
<sequence>MQGVTNNSDGISVGRLAALPQPQQFTPVVDAGHVETRTNGVAITGPSYRTGPEIAVHDILHFSNEGTVILRDAVFQYPAFTNEDLDMPLPDNLGQILSRAMATEPGSQFTAHSCLCSETYRCDMHDLGEPFYTV</sequence>
<organism evidence="2 3">
    <name type="scientific">Piloderma croceum (strain F 1598)</name>
    <dbReference type="NCBI Taxonomy" id="765440"/>
    <lineage>
        <taxon>Eukaryota</taxon>
        <taxon>Fungi</taxon>
        <taxon>Dikarya</taxon>
        <taxon>Basidiomycota</taxon>
        <taxon>Agaricomycotina</taxon>
        <taxon>Agaricomycetes</taxon>
        <taxon>Agaricomycetidae</taxon>
        <taxon>Atheliales</taxon>
        <taxon>Atheliaceae</taxon>
        <taxon>Piloderma</taxon>
    </lineage>
</organism>
<dbReference type="AlphaFoldDB" id="A0A0C3BPP0"/>
<dbReference type="HOGENOM" id="CLU_1896992_0_0_1"/>
<reference evidence="2 3" key="1">
    <citation type="submission" date="2014-04" db="EMBL/GenBank/DDBJ databases">
        <authorList>
            <consortium name="DOE Joint Genome Institute"/>
            <person name="Kuo A."/>
            <person name="Tarkka M."/>
            <person name="Buscot F."/>
            <person name="Kohler A."/>
            <person name="Nagy L.G."/>
            <person name="Floudas D."/>
            <person name="Copeland A."/>
            <person name="Barry K.W."/>
            <person name="Cichocki N."/>
            <person name="Veneault-Fourrey C."/>
            <person name="LaButti K."/>
            <person name="Lindquist E.A."/>
            <person name="Lipzen A."/>
            <person name="Lundell T."/>
            <person name="Morin E."/>
            <person name="Murat C."/>
            <person name="Sun H."/>
            <person name="Tunlid A."/>
            <person name="Henrissat B."/>
            <person name="Grigoriev I.V."/>
            <person name="Hibbett D.S."/>
            <person name="Martin F."/>
            <person name="Nordberg H.P."/>
            <person name="Cantor M.N."/>
            <person name="Hua S.X."/>
        </authorList>
    </citation>
    <scope>NUCLEOTIDE SEQUENCE [LARGE SCALE GENOMIC DNA]</scope>
    <source>
        <strain evidence="2 3">F 1598</strain>
    </source>
</reference>
<protein>
    <submittedName>
        <fullName evidence="2">Uncharacterized protein</fullName>
    </submittedName>
</protein>
<evidence type="ECO:0000313" key="3">
    <source>
        <dbReference type="Proteomes" id="UP000054166"/>
    </source>
</evidence>
<gene>
    <name evidence="2" type="ORF">PILCRDRAFT_10422</name>
    <name evidence="1" type="ORF">PILCRDRAFT_90177</name>
</gene>
<reference evidence="3" key="2">
    <citation type="submission" date="2015-01" db="EMBL/GenBank/DDBJ databases">
        <title>Evolutionary Origins and Diversification of the Mycorrhizal Mutualists.</title>
        <authorList>
            <consortium name="DOE Joint Genome Institute"/>
            <consortium name="Mycorrhizal Genomics Consortium"/>
            <person name="Kohler A."/>
            <person name="Kuo A."/>
            <person name="Nagy L.G."/>
            <person name="Floudas D."/>
            <person name="Copeland A."/>
            <person name="Barry K.W."/>
            <person name="Cichocki N."/>
            <person name="Veneault-Fourrey C."/>
            <person name="LaButti K."/>
            <person name="Lindquist E.A."/>
            <person name="Lipzen A."/>
            <person name="Lundell T."/>
            <person name="Morin E."/>
            <person name="Murat C."/>
            <person name="Riley R."/>
            <person name="Ohm R."/>
            <person name="Sun H."/>
            <person name="Tunlid A."/>
            <person name="Henrissat B."/>
            <person name="Grigoriev I.V."/>
            <person name="Hibbett D.S."/>
            <person name="Martin F."/>
        </authorList>
    </citation>
    <scope>NUCLEOTIDE SEQUENCE [LARGE SCALE GENOMIC DNA]</scope>
    <source>
        <strain evidence="3">F 1598</strain>
    </source>
</reference>
<name>A0A0C3BPP0_PILCF</name>
<accession>A0A0C3BPP0</accession>
<keyword evidence="3" id="KW-1185">Reference proteome</keyword>